<protein>
    <submittedName>
        <fullName evidence="2">Uncharacterized protein</fullName>
    </submittedName>
</protein>
<evidence type="ECO:0000313" key="3">
    <source>
        <dbReference type="Proteomes" id="UP000001056"/>
    </source>
</evidence>
<gene>
    <name evidence="2" type="ORF">CHGG_01999</name>
</gene>
<dbReference type="VEuPathDB" id="FungiDB:CHGG_01999"/>
<proteinExistence type="predicted"/>
<evidence type="ECO:0000313" key="2">
    <source>
        <dbReference type="EMBL" id="EAQ93764.1"/>
    </source>
</evidence>
<keyword evidence="3" id="KW-1185">Reference proteome</keyword>
<dbReference type="RefSeq" id="XP_001221220.1">
    <property type="nucleotide sequence ID" value="XM_001221219.1"/>
</dbReference>
<name>Q2HCQ5_CHAGB</name>
<organism evidence="2 3">
    <name type="scientific">Chaetomium globosum (strain ATCC 6205 / CBS 148.51 / DSM 1962 / NBRC 6347 / NRRL 1970)</name>
    <name type="common">Soil fungus</name>
    <dbReference type="NCBI Taxonomy" id="306901"/>
    <lineage>
        <taxon>Eukaryota</taxon>
        <taxon>Fungi</taxon>
        <taxon>Dikarya</taxon>
        <taxon>Ascomycota</taxon>
        <taxon>Pezizomycotina</taxon>
        <taxon>Sordariomycetes</taxon>
        <taxon>Sordariomycetidae</taxon>
        <taxon>Sordariales</taxon>
        <taxon>Chaetomiaceae</taxon>
        <taxon>Chaetomium</taxon>
    </lineage>
</organism>
<dbReference type="Proteomes" id="UP000001056">
    <property type="component" value="Unassembled WGS sequence"/>
</dbReference>
<feature type="compositionally biased region" description="Polar residues" evidence="1">
    <location>
        <begin position="221"/>
        <end position="233"/>
    </location>
</feature>
<accession>Q2HCQ5</accession>
<dbReference type="eggNOG" id="ENOG502RK1G">
    <property type="taxonomic scope" value="Eukaryota"/>
</dbReference>
<reference evidence="3" key="1">
    <citation type="journal article" date="2015" name="Genome Announc.">
        <title>Draft genome sequence of the cellulolytic fungus Chaetomium globosum.</title>
        <authorList>
            <person name="Cuomo C.A."/>
            <person name="Untereiner W.A."/>
            <person name="Ma L.-J."/>
            <person name="Grabherr M."/>
            <person name="Birren B.W."/>
        </authorList>
    </citation>
    <scope>NUCLEOTIDE SEQUENCE [LARGE SCALE GENOMIC DNA]</scope>
    <source>
        <strain evidence="3">ATCC 6205 / CBS 148.51 / DSM 1962 / NBRC 6347 / NRRL 1970</strain>
    </source>
</reference>
<feature type="compositionally biased region" description="Basic and acidic residues" evidence="1">
    <location>
        <begin position="182"/>
        <end position="196"/>
    </location>
</feature>
<dbReference type="OrthoDB" id="4572453at2759"/>
<evidence type="ECO:0000256" key="1">
    <source>
        <dbReference type="SAM" id="MobiDB-lite"/>
    </source>
</evidence>
<dbReference type="AlphaFoldDB" id="Q2HCQ5"/>
<dbReference type="HOGENOM" id="CLU_572367_0_0_1"/>
<dbReference type="EMBL" id="CH408029">
    <property type="protein sequence ID" value="EAQ93764.1"/>
    <property type="molecule type" value="Genomic_DNA"/>
</dbReference>
<feature type="region of interest" description="Disordered" evidence="1">
    <location>
        <begin position="143"/>
        <end position="237"/>
    </location>
</feature>
<dbReference type="GeneID" id="4386638"/>
<feature type="compositionally biased region" description="Polar residues" evidence="1">
    <location>
        <begin position="198"/>
        <end position="212"/>
    </location>
</feature>
<dbReference type="InParanoid" id="Q2HCQ5"/>
<sequence>MARPANAAVRENRRRSTLLDLERMNVLKALTAAEHSRRQFILNFAASRDTQLLVPGKKADAVKAAEEWVALWLSQNGYQTVNNEFFKYTVDARLWSAHVGGDIDFPFAFMREKVEASLSDTTEVEYKRPNSETSLVAHEIELKDGQTPPISAPAQSAGPEIRSLKRQDRTVPSTPQAHRKRSTTDPKPDEVSDRKRSLSLNSLDNMKASKTAQMEARQHPQRTSTGHMTNTNGRRPRRRSLLEREITTCQRVMVERCSKGARGGRGPSKSVAKRLAETLRDYRQSHSRLHCHVGQLSAPHINRPWVVAASGKDRDSQLRPLSGVGELGCILVTGRASEVKWIPSSGSPSRGLPINPSRWLLGSLMVCEKSDIPESTPSGAISHWKDENSTFYLRKKLAGPGSVRPIAVHSNVDSAFTLSLSIFFQAQPSGWEAMPLRGLSPRRAGPGGLERWARNAGARNSLAAAPGELALSFPLES</sequence>